<dbReference type="Pfam" id="PF00195">
    <property type="entry name" value="Chal_sti_synt_N"/>
    <property type="match status" value="1"/>
</dbReference>
<keyword evidence="2" id="KW-0808">Transferase</keyword>
<organism evidence="5 6">
    <name type="scientific">Streptomyces sodiiphilus</name>
    <dbReference type="NCBI Taxonomy" id="226217"/>
    <lineage>
        <taxon>Bacteria</taxon>
        <taxon>Bacillati</taxon>
        <taxon>Actinomycetota</taxon>
        <taxon>Actinomycetes</taxon>
        <taxon>Kitasatosporales</taxon>
        <taxon>Streptomycetaceae</taxon>
        <taxon>Streptomyces</taxon>
    </lineage>
</organism>
<dbReference type="Gene3D" id="3.40.47.10">
    <property type="match status" value="2"/>
</dbReference>
<dbReference type="InterPro" id="IPR012328">
    <property type="entry name" value="Chalcone/stilbene_synt_C"/>
</dbReference>
<feature type="domain" description="Chalcone/stilbene synthase C-terminal" evidence="4">
    <location>
        <begin position="224"/>
        <end position="355"/>
    </location>
</feature>
<reference evidence="5 6" key="1">
    <citation type="journal article" date="2019" name="Int. J. Syst. Evol. Microbiol.">
        <title>The Global Catalogue of Microorganisms (GCM) 10K type strain sequencing project: providing services to taxonomists for standard genome sequencing and annotation.</title>
        <authorList>
            <consortium name="The Broad Institute Genomics Platform"/>
            <consortium name="The Broad Institute Genome Sequencing Center for Infectious Disease"/>
            <person name="Wu L."/>
            <person name="Ma J."/>
        </authorList>
    </citation>
    <scope>NUCLEOTIDE SEQUENCE [LARGE SCALE GENOMIC DNA]</scope>
    <source>
        <strain evidence="5 6">JCM 13581</strain>
    </source>
</reference>
<protein>
    <recommendedName>
        <fullName evidence="7">Type III polyketide synthase</fullName>
    </recommendedName>
</protein>
<dbReference type="CDD" id="cd00831">
    <property type="entry name" value="CHS_like"/>
    <property type="match status" value="1"/>
</dbReference>
<comment type="similarity">
    <text evidence="1">Belongs to the thiolase-like superfamily. Chalcone/stilbene synthases family.</text>
</comment>
<accession>A0ABN2NWM9</accession>
<gene>
    <name evidence="5" type="ORF">GCM10009716_11590</name>
</gene>
<dbReference type="Proteomes" id="UP001501303">
    <property type="component" value="Unassembled WGS sequence"/>
</dbReference>
<evidence type="ECO:0000259" key="3">
    <source>
        <dbReference type="Pfam" id="PF00195"/>
    </source>
</evidence>
<evidence type="ECO:0000313" key="6">
    <source>
        <dbReference type="Proteomes" id="UP001501303"/>
    </source>
</evidence>
<proteinExistence type="inferred from homology"/>
<feature type="domain" description="Chalcone/stilbene synthase N-terminal" evidence="3">
    <location>
        <begin position="65"/>
        <end position="200"/>
    </location>
</feature>
<dbReference type="PANTHER" id="PTHR11877:SF46">
    <property type="entry name" value="TYPE III POLYKETIDE SYNTHASE A"/>
    <property type="match status" value="1"/>
</dbReference>
<dbReference type="InterPro" id="IPR001099">
    <property type="entry name" value="Chalcone/stilbene_synt_N"/>
</dbReference>
<dbReference type="PANTHER" id="PTHR11877">
    <property type="entry name" value="HYDROXYMETHYLGLUTARYL-COA SYNTHASE"/>
    <property type="match status" value="1"/>
</dbReference>
<evidence type="ECO:0000256" key="2">
    <source>
        <dbReference type="ARBA" id="ARBA00022679"/>
    </source>
</evidence>
<keyword evidence="6" id="KW-1185">Reference proteome</keyword>
<sequence length="369" mass="37979">MVSCAITAVGTATPPGVDHEDLWNGFFAGHFAGSRIAGRIFSGAGVRRRHTVADPRHEDISGWTTAARMRRYAEQAPPLGHRAVTRALAGAGLAPEDVGLLTVASCTGYSTPGLDIELAASLGLRPDAQRLLVGHMGCYAALPALRGTADYVRTHRRPAVLLCLELTSLHLQPPTTDPQQVVCHALFGDAAAAVVLQPGPPGGGPGPAAAPGLGVVDTASLTDPSGRDEMTWTVTDHGFRMGLTARVPDILAKHVRPAVEDLLHRNGLALPDVAGWAVHPGGPRILDTVETELALPAEALGPSRAVLAELGNCSSPTVLLILDRLLRNGAPPPGSPVVAMAFGPGLTLCATLLRTTGPGGPPLTAPAGP</sequence>
<evidence type="ECO:0008006" key="7">
    <source>
        <dbReference type="Google" id="ProtNLM"/>
    </source>
</evidence>
<dbReference type="PIRSF" id="PIRSF000451">
    <property type="entry name" value="PKS_III"/>
    <property type="match status" value="1"/>
</dbReference>
<evidence type="ECO:0000256" key="1">
    <source>
        <dbReference type="ARBA" id="ARBA00005531"/>
    </source>
</evidence>
<dbReference type="InterPro" id="IPR011141">
    <property type="entry name" value="Polyketide_synthase_type-III"/>
</dbReference>
<dbReference type="EMBL" id="BAAAMJ010000010">
    <property type="protein sequence ID" value="GAA1903306.1"/>
    <property type="molecule type" value="Genomic_DNA"/>
</dbReference>
<evidence type="ECO:0000259" key="4">
    <source>
        <dbReference type="Pfam" id="PF02797"/>
    </source>
</evidence>
<dbReference type="InterPro" id="IPR016039">
    <property type="entry name" value="Thiolase-like"/>
</dbReference>
<dbReference type="Pfam" id="PF02797">
    <property type="entry name" value="Chal_sti_synt_C"/>
    <property type="match status" value="1"/>
</dbReference>
<name>A0ABN2NWM9_9ACTN</name>
<comment type="caution">
    <text evidence="5">The sequence shown here is derived from an EMBL/GenBank/DDBJ whole genome shotgun (WGS) entry which is preliminary data.</text>
</comment>
<evidence type="ECO:0000313" key="5">
    <source>
        <dbReference type="EMBL" id="GAA1903306.1"/>
    </source>
</evidence>
<dbReference type="SUPFAM" id="SSF53901">
    <property type="entry name" value="Thiolase-like"/>
    <property type="match status" value="1"/>
</dbReference>